<evidence type="ECO:0000313" key="1">
    <source>
        <dbReference type="EMBL" id="KUG19621.1"/>
    </source>
</evidence>
<sequence>MRDAYHPQMAEKTLLQASAPIPALCIVFRIERYAEDALPPPVKNERLRAGEL</sequence>
<proteinExistence type="predicted"/>
<accession>A0A0W8FFD7</accession>
<comment type="caution">
    <text evidence="1">The sequence shown here is derived from an EMBL/GenBank/DDBJ whole genome shotgun (WGS) entry which is preliminary data.</text>
</comment>
<gene>
    <name evidence="1" type="ORF">ASZ90_010664</name>
</gene>
<name>A0A0W8FFD7_9ZZZZ</name>
<protein>
    <submittedName>
        <fullName evidence="1">Uncharacterized protein</fullName>
    </submittedName>
</protein>
<dbReference type="EMBL" id="LNQE01001272">
    <property type="protein sequence ID" value="KUG19621.1"/>
    <property type="molecule type" value="Genomic_DNA"/>
</dbReference>
<organism evidence="1">
    <name type="scientific">hydrocarbon metagenome</name>
    <dbReference type="NCBI Taxonomy" id="938273"/>
    <lineage>
        <taxon>unclassified sequences</taxon>
        <taxon>metagenomes</taxon>
        <taxon>ecological metagenomes</taxon>
    </lineage>
</organism>
<dbReference type="AlphaFoldDB" id="A0A0W8FFD7"/>
<reference evidence="1" key="1">
    <citation type="journal article" date="2015" name="Proc. Natl. Acad. Sci. U.S.A.">
        <title>Networks of energetic and metabolic interactions define dynamics in microbial communities.</title>
        <authorList>
            <person name="Embree M."/>
            <person name="Liu J.K."/>
            <person name="Al-Bassam M.M."/>
            <person name="Zengler K."/>
        </authorList>
    </citation>
    <scope>NUCLEOTIDE SEQUENCE</scope>
</reference>